<gene>
    <name evidence="1" type="ORF">RHMOL_Rhmol04G0264400</name>
</gene>
<reference evidence="1" key="1">
    <citation type="submission" date="2022-02" db="EMBL/GenBank/DDBJ databases">
        <title>Plant Genome Project.</title>
        <authorList>
            <person name="Zhang R.-G."/>
        </authorList>
    </citation>
    <scope>NUCLEOTIDE SEQUENCE</scope>
    <source>
        <strain evidence="1">AT1</strain>
    </source>
</reference>
<dbReference type="Proteomes" id="UP001062846">
    <property type="component" value="Chromosome 4"/>
</dbReference>
<evidence type="ECO:0000313" key="1">
    <source>
        <dbReference type="EMBL" id="KAI8560535.1"/>
    </source>
</evidence>
<sequence length="102" mass="11778">MEKMKEVEKEETEAFSEGLKGNGVGKKAWPTCSRRVPLVKAKRPEGLNSAMPSRVRFGEALKLLKVKLRWSWAGVEGRRARRRRRMRRGDRAKRGVRNMAVE</sequence>
<accession>A0ACC0P4Z2</accession>
<protein>
    <submittedName>
        <fullName evidence="1">Uncharacterized protein</fullName>
    </submittedName>
</protein>
<comment type="caution">
    <text evidence="1">The sequence shown here is derived from an EMBL/GenBank/DDBJ whole genome shotgun (WGS) entry which is preliminary data.</text>
</comment>
<organism evidence="1 2">
    <name type="scientific">Rhododendron molle</name>
    <name type="common">Chinese azalea</name>
    <name type="synonym">Azalea mollis</name>
    <dbReference type="NCBI Taxonomy" id="49168"/>
    <lineage>
        <taxon>Eukaryota</taxon>
        <taxon>Viridiplantae</taxon>
        <taxon>Streptophyta</taxon>
        <taxon>Embryophyta</taxon>
        <taxon>Tracheophyta</taxon>
        <taxon>Spermatophyta</taxon>
        <taxon>Magnoliopsida</taxon>
        <taxon>eudicotyledons</taxon>
        <taxon>Gunneridae</taxon>
        <taxon>Pentapetalae</taxon>
        <taxon>asterids</taxon>
        <taxon>Ericales</taxon>
        <taxon>Ericaceae</taxon>
        <taxon>Ericoideae</taxon>
        <taxon>Rhodoreae</taxon>
        <taxon>Rhododendron</taxon>
    </lineage>
</organism>
<proteinExistence type="predicted"/>
<evidence type="ECO:0000313" key="2">
    <source>
        <dbReference type="Proteomes" id="UP001062846"/>
    </source>
</evidence>
<name>A0ACC0P4Z2_RHOML</name>
<keyword evidence="2" id="KW-1185">Reference proteome</keyword>
<dbReference type="EMBL" id="CM046391">
    <property type="protein sequence ID" value="KAI8560535.1"/>
    <property type="molecule type" value="Genomic_DNA"/>
</dbReference>